<organism evidence="2 3">
    <name type="scientific">Desulforamulus ferrireducens</name>
    <dbReference type="NCBI Taxonomy" id="1833852"/>
    <lineage>
        <taxon>Bacteria</taxon>
        <taxon>Bacillati</taxon>
        <taxon>Bacillota</taxon>
        <taxon>Clostridia</taxon>
        <taxon>Eubacteriales</taxon>
        <taxon>Peptococcaceae</taxon>
        <taxon>Desulforamulus</taxon>
    </lineage>
</organism>
<dbReference type="Pfam" id="PF24957">
    <property type="entry name" value="DrmE_C"/>
    <property type="match status" value="1"/>
</dbReference>
<evidence type="ECO:0000313" key="2">
    <source>
        <dbReference type="EMBL" id="AQS59527.1"/>
    </source>
</evidence>
<dbReference type="AlphaFoldDB" id="A0A1S6IXM5"/>
<dbReference type="RefSeq" id="WP_077714596.1">
    <property type="nucleotide sequence ID" value="NZ_CP019698.1"/>
</dbReference>
<gene>
    <name evidence="2" type="ORF">B0537_10810</name>
</gene>
<name>A0A1S6IXM5_9FIRM</name>
<reference evidence="2 3" key="1">
    <citation type="journal article" date="2016" name="Int. J. Syst. Evol. Microbiol.">
        <title>Desulfotomaculum ferrireducens sp. nov., a moderately thermophilic sulfate-reducing and dissimilatory Fe(III)-reducing bacterium isolated from compost.</title>
        <authorList>
            <person name="Yang G."/>
            <person name="Guo J."/>
            <person name="Zhuang L."/>
            <person name="Yuan Y."/>
            <person name="Zhou S."/>
        </authorList>
    </citation>
    <scope>NUCLEOTIDE SEQUENCE [LARGE SCALE GENOMIC DNA]</scope>
    <source>
        <strain evidence="2 3">GSS09</strain>
    </source>
</reference>
<keyword evidence="3" id="KW-1185">Reference proteome</keyword>
<dbReference type="InterPro" id="IPR056666">
    <property type="entry name" value="DrmE_C"/>
</dbReference>
<evidence type="ECO:0000313" key="3">
    <source>
        <dbReference type="Proteomes" id="UP000189464"/>
    </source>
</evidence>
<proteinExistence type="predicted"/>
<accession>A0A1S6IXM5</accession>
<evidence type="ECO:0000259" key="1">
    <source>
        <dbReference type="Pfam" id="PF24957"/>
    </source>
</evidence>
<dbReference type="KEGG" id="dfg:B0537_10810"/>
<dbReference type="EMBL" id="CP019698">
    <property type="protein sequence ID" value="AQS59527.1"/>
    <property type="molecule type" value="Genomic_DNA"/>
</dbReference>
<sequence length="522" mass="60364">MFDMYDANLVYECAGNTQINWYLISHNEFTKYCISLNLFKKQIYLDANADDEYLADIIRELNVYRYNIYSLPIPFNDTNVISEEKIRFLSKKLKKCKLLFPNYEEIAVNLFERLKYLSNCNENPILDFMNENYKGIKLNNTAILLKEPNKFNRFILKNSQFNSVRILGSSDLKGVNCYDRIIVIGPINWFPEYVFNASRAKEIDIITFSCVKCYIKDEPSFIGYTPTNPIKINKREILLDNAIKDEDMIEPEEILLEPKMNWFDISNENISNEVQVNGMDRIEAIQVLLEGNYAVFLDSSESAKSLIIDFKDNTNKSKTSIDIVKLTNKSIEPGTFILLRTSGGGDYVIEIADRFMGENASKFRRIQSQWKMEFLNIIENKGVQEISKTLRALGSSIATEINVRNWASEKNISPRNFKDFLAIMKLIGKSEESAKKIWENCKRIEQSHRHAGHYIRKLLIRKVYNTNLSELKSLGRMDFELDEVDGGKMSAFRVIDIAPNQYTVPLSRVGVVYYAGGEMEYG</sequence>
<protein>
    <recommendedName>
        <fullName evidence="1">DISARM protein DrmE C-terminal domain-containing protein</fullName>
    </recommendedName>
</protein>
<feature type="domain" description="DISARM protein DrmE C-terminal" evidence="1">
    <location>
        <begin position="365"/>
        <end position="460"/>
    </location>
</feature>
<dbReference type="Proteomes" id="UP000189464">
    <property type="component" value="Chromosome"/>
</dbReference>
<dbReference type="STRING" id="1833852.B0537_10810"/>
<dbReference type="OrthoDB" id="2987980at2"/>